<dbReference type="Pfam" id="PF08448">
    <property type="entry name" value="PAS_4"/>
    <property type="match status" value="1"/>
</dbReference>
<sequence>MTPEDRAALGEALLGSVADAVVYCGRDGSIALWSPGAERIFGFTEAEALGRSLDIIIPEAQRARHWQGFDKVMATGHSRYGAGDVMAVPALHRDGHRISVEFTIVPMRDAGGAMVGMAAVLRDVTARFEELRALRRRLAVTEGAR</sequence>
<dbReference type="InterPro" id="IPR013656">
    <property type="entry name" value="PAS_4"/>
</dbReference>
<dbReference type="SMART" id="SM00091">
    <property type="entry name" value="PAS"/>
    <property type="match status" value="1"/>
</dbReference>
<dbReference type="InterPro" id="IPR000014">
    <property type="entry name" value="PAS"/>
</dbReference>
<dbReference type="PROSITE" id="PS50112">
    <property type="entry name" value="PAS"/>
    <property type="match status" value="1"/>
</dbReference>
<dbReference type="EMBL" id="JAAEDK010000003">
    <property type="protein sequence ID" value="MBR0657944.1"/>
    <property type="molecule type" value="Genomic_DNA"/>
</dbReference>
<comment type="caution">
    <text evidence="3">The sequence shown here is derived from an EMBL/GenBank/DDBJ whole genome shotgun (WGS) entry which is preliminary data.</text>
</comment>
<protein>
    <submittedName>
        <fullName evidence="3">PAS domain S-box protein</fullName>
    </submittedName>
</protein>
<evidence type="ECO:0000313" key="4">
    <source>
        <dbReference type="EMBL" id="NKE18738.1"/>
    </source>
</evidence>
<evidence type="ECO:0000259" key="1">
    <source>
        <dbReference type="PROSITE" id="PS50112"/>
    </source>
</evidence>
<gene>
    <name evidence="4" type="ORF">GWK15_17425</name>
    <name evidence="3" type="ORF">GXW75_01680</name>
</gene>
<keyword evidence="5" id="KW-1185">Reference proteome</keyword>
<feature type="domain" description="PAC" evidence="2">
    <location>
        <begin position="84"/>
        <end position="136"/>
    </location>
</feature>
<evidence type="ECO:0000313" key="6">
    <source>
        <dbReference type="Proteomes" id="UP001138708"/>
    </source>
</evidence>
<dbReference type="PROSITE" id="PS50113">
    <property type="entry name" value="PAC"/>
    <property type="match status" value="1"/>
</dbReference>
<reference evidence="3" key="3">
    <citation type="journal article" date="2021" name="Syst. Appl. Microbiol.">
        <title>Roseomonas hellenica sp. nov., isolated from roots of wild-growing Alkanna tinctoria.</title>
        <authorList>
            <person name="Rat A."/>
            <person name="Naranjo H.D."/>
            <person name="Lebbe L."/>
            <person name="Cnockaert M."/>
            <person name="Krigas N."/>
            <person name="Grigoriadou K."/>
            <person name="Maloupa E."/>
            <person name="Willems A."/>
        </authorList>
    </citation>
    <scope>NUCLEOTIDE SEQUENCE</scope>
    <source>
        <strain evidence="3">LMG 31161</strain>
    </source>
</reference>
<dbReference type="SUPFAM" id="SSF55785">
    <property type="entry name" value="PYP-like sensor domain (PAS domain)"/>
    <property type="match status" value="1"/>
</dbReference>
<evidence type="ECO:0000313" key="3">
    <source>
        <dbReference type="EMBL" id="MBR0657944.1"/>
    </source>
</evidence>
<evidence type="ECO:0000313" key="5">
    <source>
        <dbReference type="Proteomes" id="UP000746741"/>
    </source>
</evidence>
<dbReference type="Proteomes" id="UP000746741">
    <property type="component" value="Unassembled WGS sequence"/>
</dbReference>
<accession>A0A9X9WC84</accession>
<dbReference type="InterPro" id="IPR035965">
    <property type="entry name" value="PAS-like_dom_sf"/>
</dbReference>
<dbReference type="RefSeq" id="WP_168042647.1">
    <property type="nucleotide sequence ID" value="NZ_JAAEDK010000003.1"/>
</dbReference>
<feature type="domain" description="PAS" evidence="1">
    <location>
        <begin position="6"/>
        <end position="59"/>
    </location>
</feature>
<dbReference type="InterPro" id="IPR000700">
    <property type="entry name" value="PAS-assoc_C"/>
</dbReference>
<reference evidence="3" key="1">
    <citation type="submission" date="2020-01" db="EMBL/GenBank/DDBJ databases">
        <authorList>
            <person name="Rat A."/>
        </authorList>
    </citation>
    <scope>NUCLEOTIDE SEQUENCE</scope>
    <source>
        <strain evidence="3">LMG 31161</strain>
    </source>
</reference>
<dbReference type="EMBL" id="JAAVUP010000005">
    <property type="protein sequence ID" value="NKE18738.1"/>
    <property type="molecule type" value="Genomic_DNA"/>
</dbReference>
<dbReference type="AlphaFoldDB" id="A0A9X9WC84"/>
<evidence type="ECO:0000259" key="2">
    <source>
        <dbReference type="PROSITE" id="PS50113"/>
    </source>
</evidence>
<reference evidence="4 5" key="2">
    <citation type="submission" date="2020-02" db="EMBL/GenBank/DDBJ databases">
        <authorList>
            <person name="Sun Q."/>
            <person name="Inoue M."/>
        </authorList>
    </citation>
    <scope>NUCLEOTIDE SEQUENCE [LARGE SCALE GENOMIC DNA]</scope>
    <source>
        <strain evidence="4 5">KCTC 22478</strain>
    </source>
</reference>
<dbReference type="CDD" id="cd00130">
    <property type="entry name" value="PAS"/>
    <property type="match status" value="1"/>
</dbReference>
<proteinExistence type="predicted"/>
<dbReference type="Gene3D" id="3.30.450.20">
    <property type="entry name" value="PAS domain"/>
    <property type="match status" value="1"/>
</dbReference>
<dbReference type="NCBIfam" id="TIGR00229">
    <property type="entry name" value="sensory_box"/>
    <property type="match status" value="1"/>
</dbReference>
<name>A0A9X9WC84_9PROT</name>
<dbReference type="Proteomes" id="UP001138708">
    <property type="component" value="Unassembled WGS sequence"/>
</dbReference>
<organism evidence="3 6">
    <name type="scientific">Neoroseomonas oryzicola</name>
    <dbReference type="NCBI Taxonomy" id="535904"/>
    <lineage>
        <taxon>Bacteria</taxon>
        <taxon>Pseudomonadati</taxon>
        <taxon>Pseudomonadota</taxon>
        <taxon>Alphaproteobacteria</taxon>
        <taxon>Acetobacterales</taxon>
        <taxon>Acetobacteraceae</taxon>
        <taxon>Neoroseomonas</taxon>
    </lineage>
</organism>